<feature type="region of interest" description="Disordered" evidence="8">
    <location>
        <begin position="1"/>
        <end position="74"/>
    </location>
</feature>
<dbReference type="Gene3D" id="2.170.270.10">
    <property type="entry name" value="SET domain"/>
    <property type="match status" value="1"/>
</dbReference>
<reference evidence="12" key="1">
    <citation type="submission" date="2020-07" db="EMBL/GenBank/DDBJ databases">
        <title>Draft Genome Sequence of a Deep-Sea Yeast, Naganishia (Cryptococcus) liquefaciens strain N6.</title>
        <authorList>
            <person name="Han Y.W."/>
            <person name="Kajitani R."/>
            <person name="Morimoto H."/>
            <person name="Parhat M."/>
            <person name="Tsubouchi H."/>
            <person name="Bakenova O."/>
            <person name="Ogata M."/>
            <person name="Argunhan B."/>
            <person name="Aoki R."/>
            <person name="Kajiwara S."/>
            <person name="Itoh T."/>
            <person name="Iwasaki H."/>
        </authorList>
    </citation>
    <scope>NUCLEOTIDE SEQUENCE</scope>
    <source>
        <strain evidence="12">N6</strain>
    </source>
</reference>
<evidence type="ECO:0000259" key="11">
    <source>
        <dbReference type="PROSITE" id="PS50868"/>
    </source>
</evidence>
<dbReference type="PROSITE" id="PS50867">
    <property type="entry name" value="PRE_SET"/>
    <property type="match status" value="1"/>
</dbReference>
<sequence length="1089" mass="117171">MEHHHLDAADRLTAPASPTYTPPTRETRNTWFGNGDNATMSGVRNEQGVAPDRDCADHAAVPAPGNPAQLPARPHVGDARVIDGNVMADSRSPHHVSGRSSFPAARLNSNGLSRQSTGSASITPTQVTRASSVPGSTEQSPSSRVDGRSSSGFVPNDAFIGRLQASKAKMSARPKTATYHKPESAGSSGNPSSARASMSGVRTDRASPSSSVGNVDSGPSAVADRHKAAPMEVDRSSAMPHPMARNYTTGASINTSSATRSIIPQNRKESIRPSITSSNGLTFSIKGTANAAPVITQHESLARKSDALIAETNRVPLGNQPPSQAPKPGPSRKAGPASPPSPPPRVSRSPSFEILDEATFQRTTPSKKRKLSAFPLNYVPSSARGSVQAQAPTASDFSSQEVELLKGIESHAEAVPLDLLESLLEDEDMASTAQEDTDASNRKTASVSTFAASVTSSTSADATSRLAGWKAPRTDIQTNGNGRNQDTFASLSDAVNEAADGQSAGSASLSTTTSTAVAYPKTTSLTSIARDESLPRSSVAAVKLDLNVPLGANASASSHGPGKLRGKPDVFKIPHPVVPNPKGKEPIRPPVPFERQASPPQPIMTIADRQDLWKKEAMAMNAGTLPKDVDSLLHSGQKDDDPFVVSNGRENAEAGPSFKHSPVPESAYIHMLPEPRGSAGMTKDFDYRKFNEPLLDCINSLPDHAQNPSHIRVILEAYYSQSTLDRAPAIKIDGGEYDEYPPPEFKYSDEVYYSEKVPKPWLGKGCECIGPCSEDSDCFCLKRQEMYFASYVTDPVAGPLKGFAHNDDGTLKDCQYPTWECGPQCDCPPACKNRIMQKGRSPKVQLQIYKTSKKGWGVRALSSFPKGTFVGLYSGEVIPEEETDARGEIYNAIERTYLFDLDHWHIKQPPENLATIDPAGAFIAQQAAAILQEEDKEGDDADDDSKGTMFNSFFTVDAFHWGFTRFFNHSCDPNLVLSAAYFDDFDVRKPRLAITAKKDIRKGDELCISYLGPPDDDELPPMIETDEQLRARTGTKDNGKRGVVKKRKGGTAHKQKASQTKTPEKVEVGRCHCGAKNCMGYMFNAYSKG</sequence>
<feature type="compositionally biased region" description="Low complexity" evidence="8">
    <location>
        <begin position="13"/>
        <end position="24"/>
    </location>
</feature>
<dbReference type="PANTHER" id="PTHR46223">
    <property type="entry name" value="HISTONE-LYSINE N-METHYLTRANSFERASE SUV39H"/>
    <property type="match status" value="1"/>
</dbReference>
<keyword evidence="3" id="KW-0489">Methyltransferase</keyword>
<dbReference type="GO" id="GO:0005634">
    <property type="term" value="C:nucleus"/>
    <property type="evidence" value="ECO:0007669"/>
    <property type="project" value="InterPro"/>
</dbReference>
<comment type="subcellular location">
    <subcellularLocation>
        <location evidence="1">Chromosome</location>
    </subcellularLocation>
</comment>
<feature type="region of interest" description="Disordered" evidence="8">
    <location>
        <begin position="313"/>
        <end position="352"/>
    </location>
</feature>
<feature type="domain" description="SET" evidence="9">
    <location>
        <begin position="844"/>
        <end position="1011"/>
    </location>
</feature>
<dbReference type="InterPro" id="IPR001214">
    <property type="entry name" value="SET_dom"/>
</dbReference>
<evidence type="ECO:0000259" key="9">
    <source>
        <dbReference type="PROSITE" id="PS50280"/>
    </source>
</evidence>
<feature type="region of interest" description="Disordered" evidence="8">
    <location>
        <begin position="461"/>
        <end position="487"/>
    </location>
</feature>
<dbReference type="Proteomes" id="UP000620104">
    <property type="component" value="Unassembled WGS sequence"/>
</dbReference>
<evidence type="ECO:0000259" key="10">
    <source>
        <dbReference type="PROSITE" id="PS50867"/>
    </source>
</evidence>
<evidence type="ECO:0000313" key="13">
    <source>
        <dbReference type="Proteomes" id="UP000620104"/>
    </source>
</evidence>
<protein>
    <recommendedName>
        <fullName evidence="14">SET domain-containing protein</fullName>
    </recommendedName>
</protein>
<evidence type="ECO:0000256" key="7">
    <source>
        <dbReference type="ARBA" id="ARBA00022833"/>
    </source>
</evidence>
<evidence type="ECO:0000256" key="4">
    <source>
        <dbReference type="ARBA" id="ARBA00022679"/>
    </source>
</evidence>
<keyword evidence="13" id="KW-1185">Reference proteome</keyword>
<keyword evidence="2" id="KW-0158">Chromosome</keyword>
<feature type="compositionally biased region" description="Basic residues" evidence="8">
    <location>
        <begin position="1042"/>
        <end position="1056"/>
    </location>
</feature>
<feature type="compositionally biased region" description="Basic and acidic residues" evidence="8">
    <location>
        <begin position="223"/>
        <end position="235"/>
    </location>
</feature>
<evidence type="ECO:0008006" key="14">
    <source>
        <dbReference type="Google" id="ProtNLM"/>
    </source>
</evidence>
<comment type="caution">
    <text evidence="12">The sequence shown here is derived from an EMBL/GenBank/DDBJ whole genome shotgun (WGS) entry which is preliminary data.</text>
</comment>
<feature type="compositionally biased region" description="Polar residues" evidence="8">
    <location>
        <begin position="475"/>
        <end position="487"/>
    </location>
</feature>
<dbReference type="OrthoDB" id="308383at2759"/>
<keyword evidence="6" id="KW-0479">Metal-binding</keyword>
<evidence type="ECO:0000256" key="2">
    <source>
        <dbReference type="ARBA" id="ARBA00022454"/>
    </source>
</evidence>
<proteinExistence type="predicted"/>
<organism evidence="12 13">
    <name type="scientific">Naganishia liquefaciens</name>
    <dbReference type="NCBI Taxonomy" id="104408"/>
    <lineage>
        <taxon>Eukaryota</taxon>
        <taxon>Fungi</taxon>
        <taxon>Dikarya</taxon>
        <taxon>Basidiomycota</taxon>
        <taxon>Agaricomycotina</taxon>
        <taxon>Tremellomycetes</taxon>
        <taxon>Filobasidiales</taxon>
        <taxon>Filobasidiaceae</taxon>
        <taxon>Naganishia</taxon>
    </lineage>
</organism>
<dbReference type="InterPro" id="IPR003616">
    <property type="entry name" value="Post-SET_dom"/>
</dbReference>
<feature type="compositionally biased region" description="Polar residues" evidence="8">
    <location>
        <begin position="29"/>
        <end position="44"/>
    </location>
</feature>
<keyword evidence="7" id="KW-0862">Zinc</keyword>
<feature type="domain" description="Pre-SET" evidence="10">
    <location>
        <begin position="764"/>
        <end position="839"/>
    </location>
</feature>
<feature type="domain" description="Post-SET" evidence="11">
    <location>
        <begin position="1067"/>
        <end position="1083"/>
    </location>
</feature>
<dbReference type="InterPro" id="IPR007728">
    <property type="entry name" value="Pre-SET_dom"/>
</dbReference>
<evidence type="ECO:0000313" key="12">
    <source>
        <dbReference type="EMBL" id="GHJ85352.1"/>
    </source>
</evidence>
<evidence type="ECO:0000256" key="1">
    <source>
        <dbReference type="ARBA" id="ARBA00004286"/>
    </source>
</evidence>
<dbReference type="Pfam" id="PF00856">
    <property type="entry name" value="SET"/>
    <property type="match status" value="1"/>
</dbReference>
<evidence type="ECO:0000256" key="3">
    <source>
        <dbReference type="ARBA" id="ARBA00022603"/>
    </source>
</evidence>
<keyword evidence="5" id="KW-0949">S-adenosyl-L-methionine</keyword>
<feature type="compositionally biased region" description="Polar residues" evidence="8">
    <location>
        <begin position="246"/>
        <end position="264"/>
    </location>
</feature>
<dbReference type="GO" id="GO:0032259">
    <property type="term" value="P:methylation"/>
    <property type="evidence" value="ECO:0007669"/>
    <property type="project" value="UniProtKB-KW"/>
</dbReference>
<dbReference type="PROSITE" id="PS50280">
    <property type="entry name" value="SET"/>
    <property type="match status" value="1"/>
</dbReference>
<dbReference type="Pfam" id="PF05033">
    <property type="entry name" value="Pre-SET"/>
    <property type="match status" value="1"/>
</dbReference>
<feature type="region of interest" description="Disordered" evidence="8">
    <location>
        <begin position="1033"/>
        <end position="1063"/>
    </location>
</feature>
<dbReference type="InterPro" id="IPR046341">
    <property type="entry name" value="SET_dom_sf"/>
</dbReference>
<evidence type="ECO:0000256" key="8">
    <source>
        <dbReference type="SAM" id="MobiDB-lite"/>
    </source>
</evidence>
<dbReference type="EMBL" id="BLZA01000011">
    <property type="protein sequence ID" value="GHJ85352.1"/>
    <property type="molecule type" value="Genomic_DNA"/>
</dbReference>
<feature type="region of interest" description="Disordered" evidence="8">
    <location>
        <begin position="88"/>
        <end position="282"/>
    </location>
</feature>
<dbReference type="GO" id="GO:0008270">
    <property type="term" value="F:zinc ion binding"/>
    <property type="evidence" value="ECO:0007669"/>
    <property type="project" value="InterPro"/>
</dbReference>
<feature type="compositionally biased region" description="Low complexity" evidence="8">
    <location>
        <begin position="140"/>
        <end position="152"/>
    </location>
</feature>
<name>A0A8H3TQH3_9TREE</name>
<feature type="compositionally biased region" description="Basic and acidic residues" evidence="8">
    <location>
        <begin position="1"/>
        <end position="10"/>
    </location>
</feature>
<feature type="compositionally biased region" description="Polar residues" evidence="8">
    <location>
        <begin position="107"/>
        <end position="139"/>
    </location>
</feature>
<dbReference type="SUPFAM" id="SSF82199">
    <property type="entry name" value="SET domain"/>
    <property type="match status" value="1"/>
</dbReference>
<dbReference type="InterPro" id="IPR050973">
    <property type="entry name" value="H3K9_Histone-Lys_N-MTase"/>
</dbReference>
<dbReference type="SMART" id="SM00317">
    <property type="entry name" value="SET"/>
    <property type="match status" value="1"/>
</dbReference>
<dbReference type="PANTHER" id="PTHR46223:SF4">
    <property type="entry name" value="HISTONE-LYSINE N-METHYLTRANSFERASE-RELATED"/>
    <property type="match status" value="1"/>
</dbReference>
<dbReference type="PROSITE" id="PS50868">
    <property type="entry name" value="POST_SET"/>
    <property type="match status" value="1"/>
</dbReference>
<gene>
    <name evidence="12" type="ORF">NliqN6_1754</name>
</gene>
<feature type="compositionally biased region" description="Polar residues" evidence="8">
    <location>
        <begin position="273"/>
        <end position="282"/>
    </location>
</feature>
<feature type="compositionally biased region" description="Polar residues" evidence="8">
    <location>
        <begin position="185"/>
        <end position="196"/>
    </location>
</feature>
<dbReference type="GO" id="GO:0046974">
    <property type="term" value="F:histone H3K9 methyltransferase activity"/>
    <property type="evidence" value="ECO:0007669"/>
    <property type="project" value="TreeGrafter"/>
</dbReference>
<evidence type="ECO:0000256" key="6">
    <source>
        <dbReference type="ARBA" id="ARBA00022723"/>
    </source>
</evidence>
<evidence type="ECO:0000256" key="5">
    <source>
        <dbReference type="ARBA" id="ARBA00022691"/>
    </source>
</evidence>
<accession>A0A8H3TQH3</accession>
<keyword evidence="4" id="KW-0808">Transferase</keyword>
<dbReference type="GO" id="GO:0005694">
    <property type="term" value="C:chromosome"/>
    <property type="evidence" value="ECO:0007669"/>
    <property type="project" value="UniProtKB-SubCell"/>
</dbReference>
<dbReference type="AlphaFoldDB" id="A0A8H3TQH3"/>